<organism evidence="2 3">
    <name type="scientific">Temnothorax longispinosus</name>
    <dbReference type="NCBI Taxonomy" id="300112"/>
    <lineage>
        <taxon>Eukaryota</taxon>
        <taxon>Metazoa</taxon>
        <taxon>Ecdysozoa</taxon>
        <taxon>Arthropoda</taxon>
        <taxon>Hexapoda</taxon>
        <taxon>Insecta</taxon>
        <taxon>Pterygota</taxon>
        <taxon>Neoptera</taxon>
        <taxon>Endopterygota</taxon>
        <taxon>Hymenoptera</taxon>
        <taxon>Apocrita</taxon>
        <taxon>Aculeata</taxon>
        <taxon>Formicoidea</taxon>
        <taxon>Formicidae</taxon>
        <taxon>Myrmicinae</taxon>
        <taxon>Temnothorax</taxon>
    </lineage>
</organism>
<evidence type="ECO:0000256" key="1">
    <source>
        <dbReference type="SAM" id="MobiDB-lite"/>
    </source>
</evidence>
<gene>
    <name evidence="2" type="ORF">DBV15_05481</name>
</gene>
<protein>
    <submittedName>
        <fullName evidence="2">Uncharacterized protein</fullName>
    </submittedName>
</protein>
<dbReference type="Proteomes" id="UP000310200">
    <property type="component" value="Unassembled WGS sequence"/>
</dbReference>
<comment type="caution">
    <text evidence="2">The sequence shown here is derived from an EMBL/GenBank/DDBJ whole genome shotgun (WGS) entry which is preliminary data.</text>
</comment>
<reference evidence="2 3" key="1">
    <citation type="journal article" date="2019" name="Philos. Trans. R. Soc. Lond., B, Biol. Sci.">
        <title>Ant behaviour and brain gene expression of defending hosts depend on the ecological success of the intruding social parasite.</title>
        <authorList>
            <person name="Kaur R."/>
            <person name="Stoldt M."/>
            <person name="Jongepier E."/>
            <person name="Feldmeyer B."/>
            <person name="Menzel F."/>
            <person name="Bornberg-Bauer E."/>
            <person name="Foitzik S."/>
        </authorList>
    </citation>
    <scope>NUCLEOTIDE SEQUENCE [LARGE SCALE GENOMIC DNA]</scope>
    <source>
        <tissue evidence="2">Whole body</tissue>
    </source>
</reference>
<dbReference type="AlphaFoldDB" id="A0A4S2KG43"/>
<accession>A0A4S2KG43</accession>
<evidence type="ECO:0000313" key="3">
    <source>
        <dbReference type="Proteomes" id="UP000310200"/>
    </source>
</evidence>
<evidence type="ECO:0000313" key="2">
    <source>
        <dbReference type="EMBL" id="TGZ46757.1"/>
    </source>
</evidence>
<proteinExistence type="predicted"/>
<sequence>MDLIYIPEVLTYGYSRNPQYRDYEQPWNKDYFKCGNSTRKSAENQRTVQPQSKESCYLCKEMKRRNLAAYIRSKSRSDSCHEGINEEEEETDVTCNERKVADANRNKSAK</sequence>
<name>A0A4S2KG43_9HYME</name>
<keyword evidence="3" id="KW-1185">Reference proteome</keyword>
<dbReference type="EMBL" id="QBLH01002819">
    <property type="protein sequence ID" value="TGZ46757.1"/>
    <property type="molecule type" value="Genomic_DNA"/>
</dbReference>
<feature type="region of interest" description="Disordered" evidence="1">
    <location>
        <begin position="76"/>
        <end position="95"/>
    </location>
</feature>